<gene>
    <name evidence="1" type="ORF">E1832_16285</name>
</gene>
<dbReference type="OrthoDB" id="7872922at2"/>
<proteinExistence type="predicted"/>
<comment type="caution">
    <text evidence="1">The sequence shown here is derived from an EMBL/GenBank/DDBJ whole genome shotgun (WGS) entry which is preliminary data.</text>
</comment>
<dbReference type="AlphaFoldDB" id="A0A4R5UXI1"/>
<organism evidence="1 2">
    <name type="scientific">Antarcticimicrobium luteum</name>
    <dbReference type="NCBI Taxonomy" id="2547397"/>
    <lineage>
        <taxon>Bacteria</taxon>
        <taxon>Pseudomonadati</taxon>
        <taxon>Pseudomonadota</taxon>
        <taxon>Alphaproteobacteria</taxon>
        <taxon>Rhodobacterales</taxon>
        <taxon>Paracoccaceae</taxon>
        <taxon>Antarcticimicrobium</taxon>
    </lineage>
</organism>
<accession>A0A4R5UXI1</accession>
<name>A0A4R5UXI1_9RHOB</name>
<dbReference type="RefSeq" id="WP_133360833.1">
    <property type="nucleotide sequence ID" value="NZ_SMUV01000071.1"/>
</dbReference>
<keyword evidence="2" id="KW-1185">Reference proteome</keyword>
<dbReference type="EMBL" id="SMUV01000071">
    <property type="protein sequence ID" value="TDK43835.1"/>
    <property type="molecule type" value="Genomic_DNA"/>
</dbReference>
<reference evidence="1 2" key="1">
    <citation type="submission" date="2019-03" db="EMBL/GenBank/DDBJ databases">
        <title>Ruegeria lutea sp. nov., a novel strain, isolated from marine sediment, the Masan Bay, South Korea.</title>
        <authorList>
            <person name="Kim J."/>
            <person name="Kim D.-Y."/>
            <person name="Lee S.-S."/>
        </authorList>
    </citation>
    <scope>NUCLEOTIDE SEQUENCE [LARGE SCALE GENOMIC DNA]</scope>
    <source>
        <strain evidence="1 2">318-1</strain>
    </source>
</reference>
<protein>
    <submittedName>
        <fullName evidence="1">Uncharacterized protein</fullName>
    </submittedName>
</protein>
<evidence type="ECO:0000313" key="1">
    <source>
        <dbReference type="EMBL" id="TDK43835.1"/>
    </source>
</evidence>
<dbReference type="Proteomes" id="UP000295301">
    <property type="component" value="Unassembled WGS sequence"/>
</dbReference>
<sequence length="193" mass="21230">MLSIQHQTTLEDLIAETCTRARSFSTAINGAQIACSAREASFIRRCLAAIRDGRLFGQDADGALQAVRDVLCREVANETLGFRPVFDGYHDPDFGDMGRALSSDPLANLLLSAQSVQSDLPCFYKRIESGEYVSKNLAVVRPDWDRARPPDIVAGPCLPGPYPLLLLSKAGAERPWSNLVPDFCRQRETENTS</sequence>
<evidence type="ECO:0000313" key="2">
    <source>
        <dbReference type="Proteomes" id="UP000295301"/>
    </source>
</evidence>